<evidence type="ECO:0000313" key="4">
    <source>
        <dbReference type="Proteomes" id="UP000242205"/>
    </source>
</evidence>
<name>A0A2I6S7V7_9RHOO</name>
<gene>
    <name evidence="3" type="ORF">C0099_10545</name>
</gene>
<dbReference type="EMBL" id="CP025682">
    <property type="protein sequence ID" value="AUN95328.1"/>
    <property type="molecule type" value="Genomic_DNA"/>
</dbReference>
<keyword evidence="2" id="KW-0732">Signal</keyword>
<dbReference type="AlphaFoldDB" id="A0A2I6S7V7"/>
<feature type="chain" id="PRO_5014356812" description="IPTL-CTERM protein sorting domain-containing protein" evidence="2">
    <location>
        <begin position="20"/>
        <end position="226"/>
    </location>
</feature>
<proteinExistence type="predicted"/>
<keyword evidence="4" id="KW-1185">Reference proteome</keyword>
<keyword evidence="1" id="KW-0812">Transmembrane</keyword>
<organism evidence="3 4">
    <name type="scientific">Pseudazoarcus pumilus</name>
    <dbReference type="NCBI Taxonomy" id="2067960"/>
    <lineage>
        <taxon>Bacteria</taxon>
        <taxon>Pseudomonadati</taxon>
        <taxon>Pseudomonadota</taxon>
        <taxon>Betaproteobacteria</taxon>
        <taxon>Rhodocyclales</taxon>
        <taxon>Zoogloeaceae</taxon>
        <taxon>Pseudazoarcus</taxon>
    </lineage>
</organism>
<dbReference type="Proteomes" id="UP000242205">
    <property type="component" value="Chromosome"/>
</dbReference>
<feature type="transmembrane region" description="Helical" evidence="1">
    <location>
        <begin position="192"/>
        <end position="212"/>
    </location>
</feature>
<sequence length="226" mass="22864">MLCAATWLCAYALAGIAQAQTPGAYAIQSDALVPMSGAYTGLNCNDLSVAGTLLLGAGEIDQANDVDVPGILDAGSGMIRVGGNWSSPGMFLPGASTVVLDGSCSGGPVVIEGPVTFCKLDLGSGIEYHFPTGAPVQVECELDLGDGNTLTPSGPGPADIVLGPDADLVGEAELDRVRITRSGGSGVTPIPALSPIGLGLLSILIWLGAAVWQRMEGIRTTGCRRI</sequence>
<accession>A0A2I6S7V7</accession>
<dbReference type="KEGG" id="atw:C0099_10545"/>
<keyword evidence="1" id="KW-1133">Transmembrane helix</keyword>
<evidence type="ECO:0000256" key="1">
    <source>
        <dbReference type="SAM" id="Phobius"/>
    </source>
</evidence>
<evidence type="ECO:0000313" key="3">
    <source>
        <dbReference type="EMBL" id="AUN95328.1"/>
    </source>
</evidence>
<keyword evidence="1" id="KW-0472">Membrane</keyword>
<reference evidence="3 4" key="1">
    <citation type="submission" date="2018-01" db="EMBL/GenBank/DDBJ databases">
        <authorList>
            <person name="Fu G.-Y."/>
        </authorList>
    </citation>
    <scope>NUCLEOTIDE SEQUENCE [LARGE SCALE GENOMIC DNA]</scope>
    <source>
        <strain evidence="3 4">SY39</strain>
    </source>
</reference>
<evidence type="ECO:0008006" key="5">
    <source>
        <dbReference type="Google" id="ProtNLM"/>
    </source>
</evidence>
<evidence type="ECO:0000256" key="2">
    <source>
        <dbReference type="SAM" id="SignalP"/>
    </source>
</evidence>
<feature type="signal peptide" evidence="2">
    <location>
        <begin position="1"/>
        <end position="19"/>
    </location>
</feature>
<protein>
    <recommendedName>
        <fullName evidence="5">IPTL-CTERM protein sorting domain-containing protein</fullName>
    </recommendedName>
</protein>